<proteinExistence type="predicted"/>
<accession>K5CJ11</accession>
<evidence type="ECO:0000313" key="2">
    <source>
        <dbReference type="Proteomes" id="UP000007993"/>
    </source>
</evidence>
<comment type="caution">
    <text evidence="1">The sequence shown here is derived from an EMBL/GenBank/DDBJ whole genome shotgun (WGS) entry which is preliminary data.</text>
</comment>
<protein>
    <recommendedName>
        <fullName evidence="3">RedB</fullName>
    </recommendedName>
</protein>
<dbReference type="SUPFAM" id="SSF52833">
    <property type="entry name" value="Thioredoxin-like"/>
    <property type="match status" value="1"/>
</dbReference>
<evidence type="ECO:0000313" key="1">
    <source>
        <dbReference type="EMBL" id="EKK04055.1"/>
    </source>
</evidence>
<dbReference type="AlphaFoldDB" id="K5CJ11"/>
<dbReference type="InterPro" id="IPR036249">
    <property type="entry name" value="Thioredoxin-like_sf"/>
</dbReference>
<dbReference type="Proteomes" id="UP000007993">
    <property type="component" value="Unassembled WGS sequence"/>
</dbReference>
<reference evidence="1 2" key="1">
    <citation type="journal article" date="2013" name="Mar. Genomics">
        <title>Expression of sulfatases in Rhodopirellula baltica and the diversity of sulfatases in the genus Rhodopirellula.</title>
        <authorList>
            <person name="Wegner C.E."/>
            <person name="Richter-Heitmann T."/>
            <person name="Klindworth A."/>
            <person name="Klockow C."/>
            <person name="Richter M."/>
            <person name="Achstetter T."/>
            <person name="Glockner F.O."/>
            <person name="Harder J."/>
        </authorList>
    </citation>
    <scope>NUCLEOTIDE SEQUENCE [LARGE SCALE GENOMIC DNA]</scope>
    <source>
        <strain evidence="1 2">SH28</strain>
    </source>
</reference>
<organism evidence="1 2">
    <name type="scientific">Rhodopirellula baltica SH28</name>
    <dbReference type="NCBI Taxonomy" id="993517"/>
    <lineage>
        <taxon>Bacteria</taxon>
        <taxon>Pseudomonadati</taxon>
        <taxon>Planctomycetota</taxon>
        <taxon>Planctomycetia</taxon>
        <taxon>Pirellulales</taxon>
        <taxon>Pirellulaceae</taxon>
        <taxon>Rhodopirellula</taxon>
    </lineage>
</organism>
<dbReference type="EMBL" id="AMCW01000018">
    <property type="protein sequence ID" value="EKK04055.1"/>
    <property type="molecule type" value="Genomic_DNA"/>
</dbReference>
<name>K5CJ11_RHOBT</name>
<sequence length="205" mass="22157">MGWKIALSMLLLPGLVGMTQLVSYSSQPGDVGQTVPMLLPHSLSGVQSFEDANQTSVLVFYHPHCPCTRATIRCMERMIASFASQPTIIAYAFVPSGETDHWIESETTHWIESETTDKLRSFGNVSIVADHNAKACRQFDVATSGHVLVYNDSKLSFSGGITPSRGHEGNCDSGVAFLNSVNGESEDRMEWPVFGCAIVSPGEGA</sequence>
<dbReference type="Gene3D" id="3.40.30.10">
    <property type="entry name" value="Glutaredoxin"/>
    <property type="match status" value="1"/>
</dbReference>
<gene>
    <name evidence="1" type="ORF">RBSH_00796</name>
</gene>
<evidence type="ECO:0008006" key="3">
    <source>
        <dbReference type="Google" id="ProtNLM"/>
    </source>
</evidence>
<dbReference type="PATRIC" id="fig|993517.3.peg.871"/>
<dbReference type="RefSeq" id="WP_007330778.1">
    <property type="nucleotide sequence ID" value="NZ_AMCW01000018.1"/>
</dbReference>